<dbReference type="AlphaFoldDB" id="A0A401SLU8"/>
<dbReference type="InterPro" id="IPR022764">
    <property type="entry name" value="Peptidase_S54_rhomboid_dom"/>
</dbReference>
<organism evidence="7 8">
    <name type="scientific">Chiloscyllium punctatum</name>
    <name type="common">Brownbanded bambooshark</name>
    <name type="synonym">Hemiscyllium punctatum</name>
    <dbReference type="NCBI Taxonomy" id="137246"/>
    <lineage>
        <taxon>Eukaryota</taxon>
        <taxon>Metazoa</taxon>
        <taxon>Chordata</taxon>
        <taxon>Craniata</taxon>
        <taxon>Vertebrata</taxon>
        <taxon>Chondrichthyes</taxon>
        <taxon>Elasmobranchii</taxon>
        <taxon>Galeomorphii</taxon>
        <taxon>Galeoidea</taxon>
        <taxon>Orectolobiformes</taxon>
        <taxon>Hemiscylliidae</taxon>
        <taxon>Chiloscyllium</taxon>
    </lineage>
</organism>
<reference evidence="7 8" key="1">
    <citation type="journal article" date="2018" name="Nat. Ecol. Evol.">
        <title>Shark genomes provide insights into elasmobranch evolution and the origin of vertebrates.</title>
        <authorList>
            <person name="Hara Y"/>
            <person name="Yamaguchi K"/>
            <person name="Onimaru K"/>
            <person name="Kadota M"/>
            <person name="Koyanagi M"/>
            <person name="Keeley SD"/>
            <person name="Tatsumi K"/>
            <person name="Tanaka K"/>
            <person name="Motone F"/>
            <person name="Kageyama Y"/>
            <person name="Nozu R"/>
            <person name="Adachi N"/>
            <person name="Nishimura O"/>
            <person name="Nakagawa R"/>
            <person name="Tanegashima C"/>
            <person name="Kiyatake I"/>
            <person name="Matsumoto R"/>
            <person name="Murakumo K"/>
            <person name="Nishida K"/>
            <person name="Terakita A"/>
            <person name="Kuratani S"/>
            <person name="Sato K"/>
            <person name="Hyodo S Kuraku.S."/>
        </authorList>
    </citation>
    <scope>NUCLEOTIDE SEQUENCE [LARGE SCALE GENOMIC DNA]</scope>
</reference>
<gene>
    <name evidence="7" type="ORF">chiPu_0009808</name>
</gene>
<dbReference type="InterPro" id="IPR009060">
    <property type="entry name" value="UBA-like_sf"/>
</dbReference>
<keyword evidence="4 5" id="KW-0472">Membrane</keyword>
<dbReference type="GO" id="GO:0016020">
    <property type="term" value="C:membrane"/>
    <property type="evidence" value="ECO:0007669"/>
    <property type="project" value="UniProtKB-SubCell"/>
</dbReference>
<dbReference type="STRING" id="137246.A0A401SLU8"/>
<keyword evidence="3 5" id="KW-1133">Transmembrane helix</keyword>
<dbReference type="OrthoDB" id="9908508at2759"/>
<evidence type="ECO:0000313" key="7">
    <source>
        <dbReference type="EMBL" id="GCC31351.1"/>
    </source>
</evidence>
<dbReference type="Pfam" id="PF01694">
    <property type="entry name" value="Rhomboid"/>
    <property type="match status" value="1"/>
</dbReference>
<evidence type="ECO:0000256" key="4">
    <source>
        <dbReference type="ARBA" id="ARBA00023136"/>
    </source>
</evidence>
<feature type="transmembrane region" description="Helical" evidence="5">
    <location>
        <begin position="60"/>
        <end position="84"/>
    </location>
</feature>
<dbReference type="PANTHER" id="PTHR43066">
    <property type="entry name" value="RHOMBOID-RELATED PROTEIN"/>
    <property type="match status" value="1"/>
</dbReference>
<name>A0A401SLU8_CHIPU</name>
<evidence type="ECO:0000256" key="1">
    <source>
        <dbReference type="ARBA" id="ARBA00004141"/>
    </source>
</evidence>
<accession>A0A401SLU8</accession>
<dbReference type="GO" id="GO:0004252">
    <property type="term" value="F:serine-type endopeptidase activity"/>
    <property type="evidence" value="ECO:0007669"/>
    <property type="project" value="InterPro"/>
</dbReference>
<dbReference type="InterPro" id="IPR015940">
    <property type="entry name" value="UBA"/>
</dbReference>
<keyword evidence="8" id="KW-1185">Reference proteome</keyword>
<dbReference type="Gene3D" id="1.20.1540.10">
    <property type="entry name" value="Rhomboid-like"/>
    <property type="match status" value="1"/>
</dbReference>
<proteinExistence type="predicted"/>
<feature type="transmembrane region" description="Helical" evidence="5">
    <location>
        <begin position="157"/>
        <end position="186"/>
    </location>
</feature>
<feature type="transmembrane region" description="Helical" evidence="5">
    <location>
        <begin position="96"/>
        <end position="115"/>
    </location>
</feature>
<evidence type="ECO:0000313" key="8">
    <source>
        <dbReference type="Proteomes" id="UP000287033"/>
    </source>
</evidence>
<dbReference type="EMBL" id="BEZZ01000357">
    <property type="protein sequence ID" value="GCC31351.1"/>
    <property type="molecule type" value="Genomic_DNA"/>
</dbReference>
<feature type="transmembrane region" description="Helical" evidence="5">
    <location>
        <begin position="21"/>
        <end position="40"/>
    </location>
</feature>
<dbReference type="SUPFAM" id="SSF46934">
    <property type="entry name" value="UBA-like"/>
    <property type="match status" value="1"/>
</dbReference>
<sequence length="429" mass="47277">MGGCGDWLRAGLGAAQVRARVPSASAAFLALVLLLWLSGPEEAFTLTASSVLSHRQVYRLLSYCFSHDNVFALLINVALLVVLSSRLEQQLGTIRYFYLSILFAVFSALFYLLLIKLLSLDETPLCGFTTVQFAMVTLSCCNSGMKRTIRVAAVPWIFLPVAYLIIPGSSVFLHFCGIIVGLTYSYRFLFCLELSNSLIDSVERLAICKSLQRNSWIPFIFSPAKYHLPVSNTERFHSVPELHRNQGSSTAHLSAASDDCTTREGNSYKIEIDSQWTETSNQTLPALQPHTGSSHTNYLQAELYNPYDFAHLRQLDSNYHPSGFYHLNPHDVYAAAAHGLLTDEDLLHAGVIASLRESGMDQNRKVEIPKSSVSSLRLQQLKQMGFSTEKAVLALAASGKIESAINLLVEDQVGDDAVVTAAKVKTTST</sequence>
<evidence type="ECO:0000259" key="6">
    <source>
        <dbReference type="PROSITE" id="PS50030"/>
    </source>
</evidence>
<keyword evidence="2 5" id="KW-0812">Transmembrane</keyword>
<evidence type="ECO:0000256" key="2">
    <source>
        <dbReference type="ARBA" id="ARBA00022692"/>
    </source>
</evidence>
<dbReference type="Proteomes" id="UP000287033">
    <property type="component" value="Unassembled WGS sequence"/>
</dbReference>
<dbReference type="InterPro" id="IPR035952">
    <property type="entry name" value="Rhomboid-like_sf"/>
</dbReference>
<protein>
    <recommendedName>
        <fullName evidence="6">UBA domain-containing protein</fullName>
    </recommendedName>
</protein>
<comment type="caution">
    <text evidence="7">The sequence shown here is derived from an EMBL/GenBank/DDBJ whole genome shotgun (WGS) entry which is preliminary data.</text>
</comment>
<dbReference type="SUPFAM" id="SSF144091">
    <property type="entry name" value="Rhomboid-like"/>
    <property type="match status" value="1"/>
</dbReference>
<feature type="domain" description="UBA" evidence="6">
    <location>
        <begin position="372"/>
        <end position="411"/>
    </location>
</feature>
<dbReference type="Pfam" id="PF00627">
    <property type="entry name" value="UBA"/>
    <property type="match status" value="1"/>
</dbReference>
<evidence type="ECO:0000256" key="5">
    <source>
        <dbReference type="SAM" id="Phobius"/>
    </source>
</evidence>
<dbReference type="PROSITE" id="PS50030">
    <property type="entry name" value="UBA"/>
    <property type="match status" value="1"/>
</dbReference>
<evidence type="ECO:0000256" key="3">
    <source>
        <dbReference type="ARBA" id="ARBA00022989"/>
    </source>
</evidence>
<dbReference type="PANTHER" id="PTHR43066:SF16">
    <property type="entry name" value="RHOMBOID DOMAIN-CONTAINING PROTEIN 3"/>
    <property type="match status" value="1"/>
</dbReference>
<feature type="transmembrane region" description="Helical" evidence="5">
    <location>
        <begin position="127"/>
        <end position="145"/>
    </location>
</feature>
<dbReference type="SMART" id="SM01160">
    <property type="entry name" value="DUF1751"/>
    <property type="match status" value="1"/>
</dbReference>
<comment type="subcellular location">
    <subcellularLocation>
        <location evidence="1">Membrane</location>
        <topology evidence="1">Multi-pass membrane protein</topology>
    </subcellularLocation>
</comment>
<dbReference type="OMA" id="CYLRTTA"/>
<dbReference type="Gene3D" id="1.10.8.10">
    <property type="entry name" value="DNA helicase RuvA subunit, C-terminal domain"/>
    <property type="match status" value="1"/>
</dbReference>